<dbReference type="InterPro" id="IPR041698">
    <property type="entry name" value="Methyltransf_25"/>
</dbReference>
<dbReference type="Pfam" id="PF13649">
    <property type="entry name" value="Methyltransf_25"/>
    <property type="match status" value="1"/>
</dbReference>
<dbReference type="Proteomes" id="UP000248066">
    <property type="component" value="Unassembled WGS sequence"/>
</dbReference>
<name>A0A2W0HSK9_9BACI</name>
<sequence length="252" mass="28413">MDWKAYNDLAWLEPIIAPAEEYREEAERYIEAITAKLARKAPGKPAMLHLGCGAGGHDAHFKHHFRVTGVDVSPGQLEIAAGRNPEVDYKPGDMRTFDLDRRFDVVAIPDSIMYMTTKEDLKAVLADGARHLAPGGVLFFVVHTKEEFQNNNFVYTAEEDGGQLHVTVFENNHILPGGDSYEAAMVFLIRENAQLRIEHDVHTLGLFNLDTWMNALKEEGFTADVKNADDLYDHALMENGEYKLKMFTCTKK</sequence>
<evidence type="ECO:0000256" key="1">
    <source>
        <dbReference type="ARBA" id="ARBA00022603"/>
    </source>
</evidence>
<dbReference type="Gene3D" id="3.40.50.150">
    <property type="entry name" value="Vaccinia Virus protein VP39"/>
    <property type="match status" value="1"/>
</dbReference>
<evidence type="ECO:0000313" key="5">
    <source>
        <dbReference type="Proteomes" id="UP000248066"/>
    </source>
</evidence>
<dbReference type="PANTHER" id="PTHR43861">
    <property type="entry name" value="TRANS-ACONITATE 2-METHYLTRANSFERASE-RELATED"/>
    <property type="match status" value="1"/>
</dbReference>
<dbReference type="SUPFAM" id="SSF53335">
    <property type="entry name" value="S-adenosyl-L-methionine-dependent methyltransferases"/>
    <property type="match status" value="1"/>
</dbReference>
<dbReference type="RefSeq" id="WP_110520406.1">
    <property type="nucleotide sequence ID" value="NZ_PDOF01000002.1"/>
</dbReference>
<dbReference type="PANTHER" id="PTHR43861:SF1">
    <property type="entry name" value="TRANS-ACONITATE 2-METHYLTRANSFERASE"/>
    <property type="match status" value="1"/>
</dbReference>
<keyword evidence="1 4" id="KW-0489">Methyltransferase</keyword>
<reference evidence="4 5" key="1">
    <citation type="submission" date="2017-10" db="EMBL/GenBank/DDBJ databases">
        <title>Bacillus sp. nov., a halophilic bacterium isolated from a Yangshapao Lake.</title>
        <authorList>
            <person name="Wang H."/>
        </authorList>
    </citation>
    <scope>NUCLEOTIDE SEQUENCE [LARGE SCALE GENOMIC DNA]</scope>
    <source>
        <strain evidence="4 5">YSP-3</strain>
    </source>
</reference>
<dbReference type="EMBL" id="PDOF01000002">
    <property type="protein sequence ID" value="PYZ96578.1"/>
    <property type="molecule type" value="Genomic_DNA"/>
</dbReference>
<dbReference type="GO" id="GO:0008168">
    <property type="term" value="F:methyltransferase activity"/>
    <property type="evidence" value="ECO:0007669"/>
    <property type="project" value="UniProtKB-KW"/>
</dbReference>
<dbReference type="OrthoDB" id="9811589at2"/>
<evidence type="ECO:0000256" key="2">
    <source>
        <dbReference type="ARBA" id="ARBA00022679"/>
    </source>
</evidence>
<protein>
    <submittedName>
        <fullName evidence="4">SAM-dependent methyltransferase</fullName>
    </submittedName>
</protein>
<keyword evidence="2 4" id="KW-0808">Transferase</keyword>
<dbReference type="InterPro" id="IPR029063">
    <property type="entry name" value="SAM-dependent_MTases_sf"/>
</dbReference>
<dbReference type="AlphaFoldDB" id="A0A2W0HSK9"/>
<proteinExistence type="predicted"/>
<dbReference type="CDD" id="cd02440">
    <property type="entry name" value="AdoMet_MTases"/>
    <property type="match status" value="1"/>
</dbReference>
<dbReference type="GO" id="GO:0032259">
    <property type="term" value="P:methylation"/>
    <property type="evidence" value="ECO:0007669"/>
    <property type="project" value="UniProtKB-KW"/>
</dbReference>
<accession>A0A2W0HSK9</accession>
<gene>
    <name evidence="4" type="ORF">CR205_12770</name>
</gene>
<comment type="caution">
    <text evidence="4">The sequence shown here is derived from an EMBL/GenBank/DDBJ whole genome shotgun (WGS) entry which is preliminary data.</text>
</comment>
<organism evidence="4 5">
    <name type="scientific">Alteribacter lacisalsi</name>
    <dbReference type="NCBI Taxonomy" id="2045244"/>
    <lineage>
        <taxon>Bacteria</taxon>
        <taxon>Bacillati</taxon>
        <taxon>Bacillota</taxon>
        <taxon>Bacilli</taxon>
        <taxon>Bacillales</taxon>
        <taxon>Bacillaceae</taxon>
        <taxon>Alteribacter</taxon>
    </lineage>
</organism>
<feature type="domain" description="Methyltransferase" evidence="3">
    <location>
        <begin position="48"/>
        <end position="136"/>
    </location>
</feature>
<evidence type="ECO:0000259" key="3">
    <source>
        <dbReference type="Pfam" id="PF13649"/>
    </source>
</evidence>
<dbReference type="Gene3D" id="2.20.130.10">
    <property type="entry name" value="CAC2371-like domains"/>
    <property type="match status" value="1"/>
</dbReference>
<evidence type="ECO:0000313" key="4">
    <source>
        <dbReference type="EMBL" id="PYZ96578.1"/>
    </source>
</evidence>
<keyword evidence="5" id="KW-1185">Reference proteome</keyword>